<proteinExistence type="predicted"/>
<dbReference type="Pfam" id="PF14392">
    <property type="entry name" value="zf-CCHC_4"/>
    <property type="match status" value="1"/>
</dbReference>
<evidence type="ECO:0000313" key="3">
    <source>
        <dbReference type="EMBL" id="KAF7807654.1"/>
    </source>
</evidence>
<keyword evidence="4" id="KW-1185">Reference proteome</keyword>
<evidence type="ECO:0000259" key="2">
    <source>
        <dbReference type="Pfam" id="PF14392"/>
    </source>
</evidence>
<accession>A0A834SP86</accession>
<evidence type="ECO:0000313" key="4">
    <source>
        <dbReference type="Proteomes" id="UP000634136"/>
    </source>
</evidence>
<dbReference type="Proteomes" id="UP000634136">
    <property type="component" value="Unassembled WGS sequence"/>
</dbReference>
<name>A0A834SP86_9FABA</name>
<feature type="region of interest" description="Disordered" evidence="1">
    <location>
        <begin position="227"/>
        <end position="252"/>
    </location>
</feature>
<sequence>MNMGNARDDVFWVDFRYEKIPRCYYMCGIFGHDETEWTTKKKAEDKGEEFIPRDLGSWLKAEINGKKIEWSGTKKQRGSKDDREDVHRVGTVKRVNTEGLLEKLARLSVKEKRTTFINPDSETLFVARDHSVAHGGKTMESDGVISEITRGGEDDKTPKVSGGNTGMGNKNANPDQEKTIMRVVKGGVTTWKRMAREKENFVPVEVIKKRMFHDLTNAMECLEEDVQEGGKKARQGEREDNTEGWRSISLSREGNHIAGKMEESLQELYSRSEDNIDMAHVRRTEKLLK</sequence>
<organism evidence="3 4">
    <name type="scientific">Senna tora</name>
    <dbReference type="NCBI Taxonomy" id="362788"/>
    <lineage>
        <taxon>Eukaryota</taxon>
        <taxon>Viridiplantae</taxon>
        <taxon>Streptophyta</taxon>
        <taxon>Embryophyta</taxon>
        <taxon>Tracheophyta</taxon>
        <taxon>Spermatophyta</taxon>
        <taxon>Magnoliopsida</taxon>
        <taxon>eudicotyledons</taxon>
        <taxon>Gunneridae</taxon>
        <taxon>Pentapetalae</taxon>
        <taxon>rosids</taxon>
        <taxon>fabids</taxon>
        <taxon>Fabales</taxon>
        <taxon>Fabaceae</taxon>
        <taxon>Caesalpinioideae</taxon>
        <taxon>Cassia clade</taxon>
        <taxon>Senna</taxon>
    </lineage>
</organism>
<dbReference type="EMBL" id="JAAIUW010000012">
    <property type="protein sequence ID" value="KAF7807654.1"/>
    <property type="molecule type" value="Genomic_DNA"/>
</dbReference>
<feature type="region of interest" description="Disordered" evidence="1">
    <location>
        <begin position="148"/>
        <end position="174"/>
    </location>
</feature>
<feature type="domain" description="Zinc knuckle CX2CX4HX4C" evidence="2">
    <location>
        <begin position="10"/>
        <end position="35"/>
    </location>
</feature>
<dbReference type="AlphaFoldDB" id="A0A834SP86"/>
<reference evidence="3" key="1">
    <citation type="submission" date="2020-09" db="EMBL/GenBank/DDBJ databases">
        <title>Genome-Enabled Discovery of Anthraquinone Biosynthesis in Senna tora.</title>
        <authorList>
            <person name="Kang S.-H."/>
            <person name="Pandey R.P."/>
            <person name="Lee C.-M."/>
            <person name="Sim J.-S."/>
            <person name="Jeong J.-T."/>
            <person name="Choi B.-S."/>
            <person name="Jung M."/>
            <person name="Ginzburg D."/>
            <person name="Zhao K."/>
            <person name="Won S.Y."/>
            <person name="Oh T.-J."/>
            <person name="Yu Y."/>
            <person name="Kim N.-H."/>
            <person name="Lee O.R."/>
            <person name="Lee T.-H."/>
            <person name="Bashyal P."/>
            <person name="Kim T.-S."/>
            <person name="Lee W.-H."/>
            <person name="Kawkins C."/>
            <person name="Kim C.-K."/>
            <person name="Kim J.S."/>
            <person name="Ahn B.O."/>
            <person name="Rhee S.Y."/>
            <person name="Sohng J.K."/>
        </authorList>
    </citation>
    <scope>NUCLEOTIDE SEQUENCE</scope>
    <source>
        <tissue evidence="3">Leaf</tissue>
    </source>
</reference>
<evidence type="ECO:0000256" key="1">
    <source>
        <dbReference type="SAM" id="MobiDB-lite"/>
    </source>
</evidence>
<feature type="compositionally biased region" description="Basic and acidic residues" evidence="1">
    <location>
        <begin position="228"/>
        <end position="243"/>
    </location>
</feature>
<protein>
    <submittedName>
        <fullName evidence="3">Cysteine desulfurase mitochondrial-like</fullName>
    </submittedName>
</protein>
<gene>
    <name evidence="3" type="ORF">G2W53_039815</name>
</gene>
<dbReference type="InterPro" id="IPR025836">
    <property type="entry name" value="Zn_knuckle_CX2CX4HX4C"/>
</dbReference>
<comment type="caution">
    <text evidence="3">The sequence shown here is derived from an EMBL/GenBank/DDBJ whole genome shotgun (WGS) entry which is preliminary data.</text>
</comment>